<evidence type="ECO:0000313" key="15">
    <source>
        <dbReference type="Proteomes" id="UP001199525"/>
    </source>
</evidence>
<dbReference type="PANTHER" id="PTHR10584">
    <property type="entry name" value="SUGAR KINASE"/>
    <property type="match status" value="1"/>
</dbReference>
<keyword evidence="7 12" id="KW-0418">Kinase</keyword>
<keyword evidence="8 12" id="KW-0067">ATP-binding</keyword>
<evidence type="ECO:0000256" key="8">
    <source>
        <dbReference type="ARBA" id="ARBA00022840"/>
    </source>
</evidence>
<keyword evidence="4 12" id="KW-0808">Transferase</keyword>
<feature type="binding site" evidence="12">
    <location>
        <position position="139"/>
    </location>
    <ligand>
        <name>substrate</name>
    </ligand>
</feature>
<feature type="binding site" evidence="12">
    <location>
        <position position="291"/>
    </location>
    <ligand>
        <name>K(+)</name>
        <dbReference type="ChEBI" id="CHEBI:29103"/>
    </ligand>
</feature>
<sequence>MSIIVFGSINIDLVATAPRLPVAGETLLGEDFFKVSGGKGANQAVALAKLGIHTQMVGRVGADDFGVELINNLQASGVQIGNIFVDETVSSGVAIIAVNHAGENQIIVIPGANGCVNQEDVERLSYLLPEATALLLQLEIPIAAVVAAAKAARKTKITVILDPAPAQSDLPDELYPLVDIITPNEVEASQLVGFAVDGEELAAKAAGVLLQRGVKCAIVKLGAKGVFCATAEEKFFVPAFPVHAVDTVAAGDAFNGGLTAALVEGLSLHQAVVWGAAAGALATTKPGAQTSLPDRFTFDAFLRERAVGSGEIREIHL</sequence>
<feature type="binding site" evidence="12">
    <location>
        <begin position="220"/>
        <end position="225"/>
    </location>
    <ligand>
        <name>ATP</name>
        <dbReference type="ChEBI" id="CHEBI:30616"/>
    </ligand>
</feature>
<feature type="binding site" evidence="12">
    <location>
        <position position="184"/>
    </location>
    <ligand>
        <name>ATP</name>
        <dbReference type="ChEBI" id="CHEBI:30616"/>
    </ligand>
</feature>
<keyword evidence="5 12" id="KW-0479">Metal-binding</keyword>
<evidence type="ECO:0000256" key="4">
    <source>
        <dbReference type="ARBA" id="ARBA00022679"/>
    </source>
</evidence>
<keyword evidence="10 12" id="KW-0630">Potassium</keyword>
<feature type="binding site" evidence="12">
    <location>
        <position position="248"/>
    </location>
    <ligand>
        <name>K(+)</name>
        <dbReference type="ChEBI" id="CHEBI:29103"/>
    </ligand>
</feature>
<dbReference type="Pfam" id="PF00294">
    <property type="entry name" value="PfkB"/>
    <property type="match status" value="1"/>
</dbReference>
<gene>
    <name evidence="12 14" type="primary">rbsK</name>
    <name evidence="14" type="ORF">LC586_03435</name>
</gene>
<evidence type="ECO:0000256" key="11">
    <source>
        <dbReference type="ARBA" id="ARBA00023277"/>
    </source>
</evidence>
<dbReference type="InterPro" id="IPR002173">
    <property type="entry name" value="Carboh/pur_kinase_PfkB_CS"/>
</dbReference>
<dbReference type="Proteomes" id="UP001199525">
    <property type="component" value="Unassembled WGS sequence"/>
</dbReference>
<comment type="function">
    <text evidence="12">Catalyzes the phosphorylation of ribose at O-5 in a reaction requiring ATP and magnesium. The resulting D-ribose-5-phosphate can then be used either for sythesis of nucleotides, histidine, and tryptophan, or as a component of the pentose phosphate pathway.</text>
</comment>
<evidence type="ECO:0000256" key="9">
    <source>
        <dbReference type="ARBA" id="ARBA00022842"/>
    </source>
</evidence>
<comment type="similarity">
    <text evidence="12">Belongs to the carbohydrate kinase PfkB family. Ribokinase subfamily.</text>
</comment>
<keyword evidence="11 12" id="KW-0119">Carbohydrate metabolism</keyword>
<evidence type="ECO:0000256" key="10">
    <source>
        <dbReference type="ARBA" id="ARBA00022958"/>
    </source>
</evidence>
<evidence type="ECO:0000256" key="7">
    <source>
        <dbReference type="ARBA" id="ARBA00022777"/>
    </source>
</evidence>
<keyword evidence="12" id="KW-0963">Cytoplasm</keyword>
<organism evidence="14 15">
    <name type="scientific">Nostoc favosum CHAB5714</name>
    <dbReference type="NCBI Taxonomy" id="2780399"/>
    <lineage>
        <taxon>Bacteria</taxon>
        <taxon>Bacillati</taxon>
        <taxon>Cyanobacteriota</taxon>
        <taxon>Cyanophyceae</taxon>
        <taxon>Nostocales</taxon>
        <taxon>Nostocaceae</taxon>
        <taxon>Nostoc</taxon>
        <taxon>Nostoc favosum</taxon>
    </lineage>
</organism>
<evidence type="ECO:0000256" key="6">
    <source>
        <dbReference type="ARBA" id="ARBA00022741"/>
    </source>
</evidence>
<dbReference type="InterPro" id="IPR011611">
    <property type="entry name" value="PfkB_dom"/>
</dbReference>
<comment type="catalytic activity">
    <reaction evidence="12">
        <text>D-ribose + ATP = D-ribose 5-phosphate + ADP + H(+)</text>
        <dbReference type="Rhea" id="RHEA:13697"/>
        <dbReference type="ChEBI" id="CHEBI:15378"/>
        <dbReference type="ChEBI" id="CHEBI:30616"/>
        <dbReference type="ChEBI" id="CHEBI:47013"/>
        <dbReference type="ChEBI" id="CHEBI:78346"/>
        <dbReference type="ChEBI" id="CHEBI:456216"/>
        <dbReference type="EC" id="2.7.1.15"/>
    </reaction>
</comment>
<feature type="binding site" evidence="12">
    <location>
        <begin position="10"/>
        <end position="12"/>
    </location>
    <ligand>
        <name>substrate</name>
    </ligand>
</feature>
<dbReference type="GO" id="GO:0004747">
    <property type="term" value="F:ribokinase activity"/>
    <property type="evidence" value="ECO:0007669"/>
    <property type="project" value="UniProtKB-EC"/>
</dbReference>
<evidence type="ECO:0000259" key="13">
    <source>
        <dbReference type="Pfam" id="PF00294"/>
    </source>
</evidence>
<keyword evidence="9 12" id="KW-0460">Magnesium</keyword>
<dbReference type="InterPro" id="IPR011877">
    <property type="entry name" value="Ribokinase"/>
</dbReference>
<dbReference type="PROSITE" id="PS00584">
    <property type="entry name" value="PFKB_KINASES_2"/>
    <property type="match status" value="1"/>
</dbReference>
<reference evidence="14 15" key="1">
    <citation type="journal article" date="2021" name="Microorganisms">
        <title>Genome Evolution of Filamentous Cyanobacterium Nostoc Species: From Facultative Symbiosis to Free Living.</title>
        <authorList>
            <person name="Huo D."/>
            <person name="Li H."/>
            <person name="Cai F."/>
            <person name="Guo X."/>
            <person name="Qiao Z."/>
            <person name="Wang W."/>
            <person name="Yu G."/>
            <person name="Li R."/>
        </authorList>
    </citation>
    <scope>NUCLEOTIDE SEQUENCE [LARGE SCALE GENOMIC DNA]</scope>
    <source>
        <strain evidence="14 15">CHAB 5714</strain>
    </source>
</reference>
<dbReference type="InterPro" id="IPR029056">
    <property type="entry name" value="Ribokinase-like"/>
</dbReference>
<feature type="active site" description="Proton acceptor" evidence="12">
    <location>
        <position position="252"/>
    </location>
</feature>
<feature type="binding site" evidence="12">
    <location>
        <position position="287"/>
    </location>
    <ligand>
        <name>K(+)</name>
        <dbReference type="ChEBI" id="CHEBI:29103"/>
    </ligand>
</feature>
<dbReference type="CDD" id="cd01174">
    <property type="entry name" value="ribokinase"/>
    <property type="match status" value="1"/>
</dbReference>
<comment type="pathway">
    <text evidence="12">Carbohydrate metabolism; D-ribose degradation; D-ribose 5-phosphate from beta-D-ribopyranose: step 2/2.</text>
</comment>
<evidence type="ECO:0000256" key="5">
    <source>
        <dbReference type="ARBA" id="ARBA00022723"/>
    </source>
</evidence>
<feature type="binding site" evidence="12">
    <location>
        <position position="282"/>
    </location>
    <ligand>
        <name>K(+)</name>
        <dbReference type="ChEBI" id="CHEBI:29103"/>
    </ligand>
</feature>
<feature type="binding site" evidence="12">
    <location>
        <begin position="251"/>
        <end position="252"/>
    </location>
    <ligand>
        <name>ATP</name>
        <dbReference type="ChEBI" id="CHEBI:30616"/>
    </ligand>
</feature>
<name>A0ABS8I2A2_9NOSO</name>
<feature type="domain" description="Carbohydrate kinase PfkB" evidence="13">
    <location>
        <begin position="3"/>
        <end position="294"/>
    </location>
</feature>
<proteinExistence type="inferred from homology"/>
<keyword evidence="6 12" id="KW-0547">Nucleotide-binding</keyword>
<dbReference type="InterPro" id="IPR002139">
    <property type="entry name" value="Ribo/fructo_kinase"/>
</dbReference>
<protein>
    <recommendedName>
        <fullName evidence="3 12">Ribokinase</fullName>
        <shortName evidence="12">RK</shortName>
        <ecNumber evidence="2 12">2.7.1.15</ecNumber>
    </recommendedName>
</protein>
<dbReference type="RefSeq" id="WP_229483036.1">
    <property type="nucleotide sequence ID" value="NZ_JAIVFQ010000003.1"/>
</dbReference>
<comment type="subunit">
    <text evidence="12">Homodimer.</text>
</comment>
<evidence type="ECO:0000256" key="12">
    <source>
        <dbReference type="HAMAP-Rule" id="MF_01987"/>
    </source>
</evidence>
<feature type="binding site" evidence="12">
    <location>
        <position position="285"/>
    </location>
    <ligand>
        <name>K(+)</name>
        <dbReference type="ChEBI" id="CHEBI:29103"/>
    </ligand>
</feature>
<comment type="subcellular location">
    <subcellularLocation>
        <location evidence="12">Cytoplasm</location>
    </subcellularLocation>
</comment>
<feature type="binding site" evidence="12">
    <location>
        <position position="246"/>
    </location>
    <ligand>
        <name>K(+)</name>
        <dbReference type="ChEBI" id="CHEBI:29103"/>
    </ligand>
</feature>
<dbReference type="PANTHER" id="PTHR10584:SF166">
    <property type="entry name" value="RIBOKINASE"/>
    <property type="match status" value="1"/>
</dbReference>
<comment type="activity regulation">
    <text evidence="12">Activated by a monovalent cation that binds near, but not in, the active site. The most likely occupant of the site in vivo is potassium. Ion binding induces a conformational change that may alter substrate affinity.</text>
</comment>
<feature type="binding site" evidence="12">
    <location>
        <position position="252"/>
    </location>
    <ligand>
        <name>substrate</name>
    </ligand>
</feature>
<evidence type="ECO:0000313" key="14">
    <source>
        <dbReference type="EMBL" id="MCC5598315.1"/>
    </source>
</evidence>
<evidence type="ECO:0000256" key="3">
    <source>
        <dbReference type="ARBA" id="ARBA00016943"/>
    </source>
</evidence>
<comment type="caution">
    <text evidence="12">Lacks conserved residue(s) required for the propagation of feature annotation.</text>
</comment>
<comment type="similarity">
    <text evidence="1">Belongs to the carbohydrate kinase pfkB family.</text>
</comment>
<dbReference type="HAMAP" id="MF_01987">
    <property type="entry name" value="Ribokinase"/>
    <property type="match status" value="1"/>
</dbReference>
<dbReference type="PRINTS" id="PR00990">
    <property type="entry name" value="RIBOKINASE"/>
</dbReference>
<comment type="cofactor">
    <cofactor evidence="12">
        <name>Mg(2+)</name>
        <dbReference type="ChEBI" id="CHEBI:18420"/>
    </cofactor>
    <text evidence="12">Requires a divalent cation, most likely magnesium in vivo, as an electrophilic catalyst to aid phosphoryl group transfer. It is the chelate of the metal and the nucleotide that is the actual substrate.</text>
</comment>
<accession>A0ABS8I2A2</accession>
<dbReference type="NCBIfam" id="TIGR02152">
    <property type="entry name" value="D_ribokin_bact"/>
    <property type="match status" value="1"/>
</dbReference>
<dbReference type="SUPFAM" id="SSF53613">
    <property type="entry name" value="Ribokinase-like"/>
    <property type="match status" value="1"/>
</dbReference>
<feature type="binding site" evidence="12">
    <location>
        <begin position="38"/>
        <end position="42"/>
    </location>
    <ligand>
        <name>substrate</name>
    </ligand>
</feature>
<comment type="caution">
    <text evidence="14">The sequence shown here is derived from an EMBL/GenBank/DDBJ whole genome shotgun (WGS) entry which is preliminary data.</text>
</comment>
<evidence type="ECO:0000256" key="1">
    <source>
        <dbReference type="ARBA" id="ARBA00005380"/>
    </source>
</evidence>
<dbReference type="EMBL" id="JAIVFQ010000003">
    <property type="protein sequence ID" value="MCC5598315.1"/>
    <property type="molecule type" value="Genomic_DNA"/>
</dbReference>
<dbReference type="EC" id="2.7.1.15" evidence="2 12"/>
<evidence type="ECO:0000256" key="2">
    <source>
        <dbReference type="ARBA" id="ARBA00012035"/>
    </source>
</evidence>
<keyword evidence="15" id="KW-1185">Reference proteome</keyword>
<dbReference type="Gene3D" id="3.40.1190.20">
    <property type="match status" value="1"/>
</dbReference>
<dbReference type="PROSITE" id="PS00583">
    <property type="entry name" value="PFKB_KINASES_1"/>
    <property type="match status" value="1"/>
</dbReference>